<dbReference type="Gene3D" id="3.90.320.10">
    <property type="match status" value="1"/>
</dbReference>
<dbReference type="Proteomes" id="UP000198796">
    <property type="component" value="Unassembled WGS sequence"/>
</dbReference>
<name>A0A1I0XVU2_9RHOB</name>
<dbReference type="RefSeq" id="WP_092065391.1">
    <property type="nucleotide sequence ID" value="NZ_FOJU01000004.1"/>
</dbReference>
<protein>
    <submittedName>
        <fullName evidence="2">Double-strand break repair protein AddB</fullName>
    </submittedName>
</protein>
<dbReference type="AlphaFoldDB" id="A0A1I0XVU2"/>
<feature type="domain" description="PD-(D/E)XK endonuclease-like" evidence="1">
    <location>
        <begin position="709"/>
        <end position="938"/>
    </location>
</feature>
<dbReference type="STRING" id="871651.SAMN05421688_2500"/>
<accession>A0A1I0XVU2</accession>
<sequence>MFERESPRLFGLPCGVDFAEELVQGLRNRLADQPPEAMARVELFVSTRRMARRIRAVFDAGPPTLLPRIRLITDLAQDPTFPDFPPAVPGLRRRLELTQLVSKLLDTSETLAPRAALFDLADSLASLLDEMQGEGVPPSVVAGLDVSEHSGHWQRTQAFLDLVSRYFEDDAEPDMEQRQRRIVETLARLWENAPPEHPIIVAGSTGSRGTTALFLRAVLRLPQGAVVLPGVDTHQPREVWDQMSDALSCEDHPQFRFVRIAHDAGMHPADIPGWTGTPAPCPPRNALMSLALRPAPVTDQWLRDGPQLTGLGEACASMTLLDAPTRRQEALAIALRLRKAAEDGTIAALITPDRMLTRQVAATLDRWGIRPDDSAGIPLPLTPAGRLLRQVGSLMGGEITAEALLGLMKHPLVHRGVDRGPHLNRTRDLELHIRRKGMPFPTRDVLHGWAERRETDTGAKAWVDWIFDTANPCAALEQDALSGFVARHISAAEAFCAGANATETCPLWDGEAGEEAARIVGELRDEAHHGGSMSAHDYGNLFRAILNRGEVRETATPHPKVLIWGTMEARMQGADLLILAGLNDGSWPEPPAPDPWLNREMRHRAGLLLPDRRIGLSAHDFQQAMGGAEVWLSRSIRSDEAETVPSRWLSRLTNLLEGLPMLGGPDRLAEMRARGAEWLKLAQALEDPGIAPRAPRPSPKPPVEFRPKQLSVTEISRLIRDPYAIHARHVLRLKRLDPITQSPDAPLRGTAIHDVLDTFLRRVIEDPSRLNRADLLATAEAQLEGLVPWPATRAIWIARIGRFADWFIEQEKRRRLDALPVGTELRGRMHIGMPDFTLTAMADRIDRRADGALVLLDYKTGKPKTPTQQRAFEKQLLLEAVMAEAGAFEGLDPAPVAQAVYVGLTSKPADVLAPIDKEPPAETLEGLRALIAAYLDPETGFTARRAMEKQGFGSDYDTLSRFGEWDETQDPEPEILI</sequence>
<evidence type="ECO:0000259" key="1">
    <source>
        <dbReference type="Pfam" id="PF12705"/>
    </source>
</evidence>
<dbReference type="InterPro" id="IPR038726">
    <property type="entry name" value="PDDEXK_AddAB-type"/>
</dbReference>
<gene>
    <name evidence="2" type="ORF">SAMN05421688_2500</name>
</gene>
<dbReference type="InterPro" id="IPR027417">
    <property type="entry name" value="P-loop_NTPase"/>
</dbReference>
<dbReference type="SUPFAM" id="SSF52540">
    <property type="entry name" value="P-loop containing nucleoside triphosphate hydrolases"/>
    <property type="match status" value="1"/>
</dbReference>
<evidence type="ECO:0000313" key="2">
    <source>
        <dbReference type="EMBL" id="SFB04566.1"/>
    </source>
</evidence>
<dbReference type="EMBL" id="FOJU01000004">
    <property type="protein sequence ID" value="SFB04566.1"/>
    <property type="molecule type" value="Genomic_DNA"/>
</dbReference>
<dbReference type="InterPro" id="IPR014153">
    <property type="entry name" value="Ds_break_AddB"/>
</dbReference>
<evidence type="ECO:0000313" key="3">
    <source>
        <dbReference type="Proteomes" id="UP000198796"/>
    </source>
</evidence>
<dbReference type="Pfam" id="PF12705">
    <property type="entry name" value="PDDEXK_1"/>
    <property type="match status" value="1"/>
</dbReference>
<dbReference type="OrthoDB" id="9780606at2"/>
<proteinExistence type="predicted"/>
<keyword evidence="3" id="KW-1185">Reference proteome</keyword>
<reference evidence="2 3" key="1">
    <citation type="submission" date="2016-10" db="EMBL/GenBank/DDBJ databases">
        <authorList>
            <person name="de Groot N.N."/>
        </authorList>
    </citation>
    <scope>NUCLEOTIDE SEQUENCE [LARGE SCALE GENOMIC DNA]</scope>
    <source>
        <strain evidence="2 3">DSM 29316</strain>
    </source>
</reference>
<organism evidence="2 3">
    <name type="scientific">Poseidonocella pacifica</name>
    <dbReference type="NCBI Taxonomy" id="871651"/>
    <lineage>
        <taxon>Bacteria</taxon>
        <taxon>Pseudomonadati</taxon>
        <taxon>Pseudomonadota</taxon>
        <taxon>Alphaproteobacteria</taxon>
        <taxon>Rhodobacterales</taxon>
        <taxon>Roseobacteraceae</taxon>
        <taxon>Poseidonocella</taxon>
    </lineage>
</organism>
<dbReference type="NCBIfam" id="TIGR02786">
    <property type="entry name" value="addB_alphas"/>
    <property type="match status" value="1"/>
</dbReference>
<dbReference type="InterPro" id="IPR011604">
    <property type="entry name" value="PDDEXK-like_dom_sf"/>
</dbReference>